<keyword evidence="4" id="KW-0788">Thiol protease</keyword>
<keyword evidence="6" id="KW-1015">Disulfide bond</keyword>
<proteinExistence type="inferred from homology"/>
<dbReference type="PANTHER" id="PTHR12411">
    <property type="entry name" value="CYSTEINE PROTEASE FAMILY C1-RELATED"/>
    <property type="match status" value="1"/>
</dbReference>
<dbReference type="InterPro" id="IPR013128">
    <property type="entry name" value="Peptidase_C1A"/>
</dbReference>
<feature type="domain" description="Peptidase C1A papain C-terminal" evidence="7">
    <location>
        <begin position="141"/>
        <end position="352"/>
    </location>
</feature>
<evidence type="ECO:0000313" key="9">
    <source>
        <dbReference type="EMBL" id="KAF7268922.1"/>
    </source>
</evidence>
<sequence>MICDSTYYSYVMARTVIRAVMLFAVLNNSSVYTQLFPPNPINLDLNPITIAQQWMKFKRENGKMYNDLEEKLRFDIFTENIKKIVMHNQKYFNGLIHYHIGINQFSDLTKNEFVKNILKLNTPSGHSYRNKRSARQKRQALPEIDWRQRGAVTEVKNQKSCGSCWSFSAIGSLESQFFLKTGHLVSLSEQNLMDCAVDQTNRACSGGWMSNAYDYLKNHWVTSENIYPYRGQQQECQLLSNSYQVSIKDYYTIPPNEESLKQAVSNIGPISGAMDASNLQFYAGGVFRDDDCDTSGYVNHGILVVGYGNEAGRDYWLIKNSWGKEWGEGGYFKLIRNRNNECNIATYGMYPIL</sequence>
<dbReference type="Pfam" id="PF00112">
    <property type="entry name" value="Peptidase_C1"/>
    <property type="match status" value="1"/>
</dbReference>
<dbReference type="InterPro" id="IPR013201">
    <property type="entry name" value="Prot_inhib_I29"/>
</dbReference>
<feature type="domain" description="Cathepsin propeptide inhibitor" evidence="8">
    <location>
        <begin position="54"/>
        <end position="113"/>
    </location>
</feature>
<keyword evidence="5" id="KW-0865">Zymogen</keyword>
<dbReference type="PRINTS" id="PR00705">
    <property type="entry name" value="PAPAIN"/>
</dbReference>
<dbReference type="InterPro" id="IPR038765">
    <property type="entry name" value="Papain-like_cys_pep_sf"/>
</dbReference>
<accession>A0A834HUB3</accession>
<dbReference type="OrthoDB" id="10253408at2759"/>
<dbReference type="CDD" id="cd02248">
    <property type="entry name" value="Peptidase_C1A"/>
    <property type="match status" value="1"/>
</dbReference>
<dbReference type="PROSITE" id="PS00139">
    <property type="entry name" value="THIOL_PROTEASE_CYS"/>
    <property type="match status" value="1"/>
</dbReference>
<keyword evidence="3" id="KW-0378">Hydrolase</keyword>
<reference evidence="9" key="1">
    <citation type="submission" date="2020-08" db="EMBL/GenBank/DDBJ databases">
        <title>Genome sequencing and assembly of the red palm weevil Rhynchophorus ferrugineus.</title>
        <authorList>
            <person name="Dias G.B."/>
            <person name="Bergman C.M."/>
            <person name="Manee M."/>
        </authorList>
    </citation>
    <scope>NUCLEOTIDE SEQUENCE</scope>
    <source>
        <strain evidence="9">AA-2017</strain>
        <tissue evidence="9">Whole larva</tissue>
    </source>
</reference>
<dbReference type="FunFam" id="3.90.70.10:FF:000006">
    <property type="entry name" value="Cathepsin S"/>
    <property type="match status" value="1"/>
</dbReference>
<evidence type="ECO:0000259" key="8">
    <source>
        <dbReference type="SMART" id="SM00848"/>
    </source>
</evidence>
<dbReference type="PROSITE" id="PS00639">
    <property type="entry name" value="THIOL_PROTEASE_HIS"/>
    <property type="match status" value="1"/>
</dbReference>
<evidence type="ECO:0000259" key="7">
    <source>
        <dbReference type="SMART" id="SM00645"/>
    </source>
</evidence>
<name>A0A834HUB3_RHYFE</name>
<evidence type="ECO:0000313" key="10">
    <source>
        <dbReference type="Proteomes" id="UP000625711"/>
    </source>
</evidence>
<dbReference type="SMART" id="SM00645">
    <property type="entry name" value="Pept_C1"/>
    <property type="match status" value="1"/>
</dbReference>
<keyword evidence="2" id="KW-0645">Protease</keyword>
<evidence type="ECO:0000256" key="5">
    <source>
        <dbReference type="ARBA" id="ARBA00023145"/>
    </source>
</evidence>
<dbReference type="EMBL" id="JAACXV010014293">
    <property type="protein sequence ID" value="KAF7268922.1"/>
    <property type="molecule type" value="Genomic_DNA"/>
</dbReference>
<dbReference type="SUPFAM" id="SSF54001">
    <property type="entry name" value="Cysteine proteinases"/>
    <property type="match status" value="1"/>
</dbReference>
<dbReference type="InterPro" id="IPR000169">
    <property type="entry name" value="Pept_cys_AS"/>
</dbReference>
<dbReference type="Proteomes" id="UP000625711">
    <property type="component" value="Unassembled WGS sequence"/>
</dbReference>
<gene>
    <name evidence="9" type="ORF">GWI33_018022</name>
</gene>
<comment type="caution">
    <text evidence="9">The sequence shown here is derived from an EMBL/GenBank/DDBJ whole genome shotgun (WGS) entry which is preliminary data.</text>
</comment>
<dbReference type="InterPro" id="IPR039417">
    <property type="entry name" value="Peptidase_C1A_papain-like"/>
</dbReference>
<evidence type="ECO:0000256" key="6">
    <source>
        <dbReference type="ARBA" id="ARBA00023157"/>
    </source>
</evidence>
<dbReference type="PROSITE" id="PS00640">
    <property type="entry name" value="THIOL_PROTEASE_ASN"/>
    <property type="match status" value="1"/>
</dbReference>
<dbReference type="InterPro" id="IPR000668">
    <property type="entry name" value="Peptidase_C1A_C"/>
</dbReference>
<dbReference type="Pfam" id="PF08246">
    <property type="entry name" value="Inhibitor_I29"/>
    <property type="match status" value="1"/>
</dbReference>
<protein>
    <submittedName>
        <fullName evidence="9">Uncharacterized protein</fullName>
    </submittedName>
</protein>
<dbReference type="GO" id="GO:0006508">
    <property type="term" value="P:proteolysis"/>
    <property type="evidence" value="ECO:0007669"/>
    <property type="project" value="UniProtKB-KW"/>
</dbReference>
<dbReference type="GO" id="GO:0008234">
    <property type="term" value="F:cysteine-type peptidase activity"/>
    <property type="evidence" value="ECO:0007669"/>
    <property type="project" value="UniProtKB-KW"/>
</dbReference>
<organism evidence="9 10">
    <name type="scientific">Rhynchophorus ferrugineus</name>
    <name type="common">Red palm weevil</name>
    <name type="synonym">Curculio ferrugineus</name>
    <dbReference type="NCBI Taxonomy" id="354439"/>
    <lineage>
        <taxon>Eukaryota</taxon>
        <taxon>Metazoa</taxon>
        <taxon>Ecdysozoa</taxon>
        <taxon>Arthropoda</taxon>
        <taxon>Hexapoda</taxon>
        <taxon>Insecta</taxon>
        <taxon>Pterygota</taxon>
        <taxon>Neoptera</taxon>
        <taxon>Endopterygota</taxon>
        <taxon>Coleoptera</taxon>
        <taxon>Polyphaga</taxon>
        <taxon>Cucujiformia</taxon>
        <taxon>Curculionidae</taxon>
        <taxon>Dryophthorinae</taxon>
        <taxon>Rhynchophorus</taxon>
    </lineage>
</organism>
<dbReference type="Gene3D" id="3.90.70.10">
    <property type="entry name" value="Cysteine proteinases"/>
    <property type="match status" value="1"/>
</dbReference>
<dbReference type="InterPro" id="IPR025661">
    <property type="entry name" value="Pept_asp_AS"/>
</dbReference>
<dbReference type="AlphaFoldDB" id="A0A834HUB3"/>
<evidence type="ECO:0000256" key="4">
    <source>
        <dbReference type="ARBA" id="ARBA00022807"/>
    </source>
</evidence>
<evidence type="ECO:0000256" key="2">
    <source>
        <dbReference type="ARBA" id="ARBA00022670"/>
    </source>
</evidence>
<evidence type="ECO:0000256" key="3">
    <source>
        <dbReference type="ARBA" id="ARBA00022801"/>
    </source>
</evidence>
<keyword evidence="10" id="KW-1185">Reference proteome</keyword>
<comment type="similarity">
    <text evidence="1">Belongs to the peptidase C1 family.</text>
</comment>
<evidence type="ECO:0000256" key="1">
    <source>
        <dbReference type="ARBA" id="ARBA00008455"/>
    </source>
</evidence>
<dbReference type="InterPro" id="IPR025660">
    <property type="entry name" value="Pept_his_AS"/>
</dbReference>
<dbReference type="SMART" id="SM00848">
    <property type="entry name" value="Inhibitor_I29"/>
    <property type="match status" value="1"/>
</dbReference>